<feature type="chain" id="PRO_5001630292" description="Cholera enterotoxin subunit A2" evidence="2">
    <location>
        <begin position="19"/>
        <end position="245"/>
    </location>
</feature>
<name>A0A066XJI4_COLSU</name>
<evidence type="ECO:0000313" key="3">
    <source>
        <dbReference type="EMBL" id="KDN69358.1"/>
    </source>
</evidence>
<protein>
    <recommendedName>
        <fullName evidence="5">Cholera enterotoxin subunit A2</fullName>
    </recommendedName>
</protein>
<organism evidence="3 4">
    <name type="scientific">Colletotrichum sublineola</name>
    <name type="common">Sorghum anthracnose fungus</name>
    <dbReference type="NCBI Taxonomy" id="1173701"/>
    <lineage>
        <taxon>Eukaryota</taxon>
        <taxon>Fungi</taxon>
        <taxon>Dikarya</taxon>
        <taxon>Ascomycota</taxon>
        <taxon>Pezizomycotina</taxon>
        <taxon>Sordariomycetes</taxon>
        <taxon>Hypocreomycetidae</taxon>
        <taxon>Glomerellales</taxon>
        <taxon>Glomerellaceae</taxon>
        <taxon>Colletotrichum</taxon>
        <taxon>Colletotrichum graminicola species complex</taxon>
    </lineage>
</organism>
<evidence type="ECO:0008006" key="5">
    <source>
        <dbReference type="Google" id="ProtNLM"/>
    </source>
</evidence>
<dbReference type="Proteomes" id="UP000027238">
    <property type="component" value="Unassembled WGS sequence"/>
</dbReference>
<evidence type="ECO:0000256" key="2">
    <source>
        <dbReference type="SAM" id="SignalP"/>
    </source>
</evidence>
<proteinExistence type="predicted"/>
<reference evidence="4" key="1">
    <citation type="journal article" date="2014" name="Genome Announc.">
        <title>Draft genome sequence of Colletotrichum sublineola, a destructive pathogen of cultivated sorghum.</title>
        <authorList>
            <person name="Baroncelli R."/>
            <person name="Sanz-Martin J.M."/>
            <person name="Rech G.E."/>
            <person name="Sukno S.A."/>
            <person name="Thon M.R."/>
        </authorList>
    </citation>
    <scope>NUCLEOTIDE SEQUENCE [LARGE SCALE GENOMIC DNA]</scope>
    <source>
        <strain evidence="4">TX430BB</strain>
    </source>
</reference>
<evidence type="ECO:0000256" key="1">
    <source>
        <dbReference type="SAM" id="MobiDB-lite"/>
    </source>
</evidence>
<feature type="region of interest" description="Disordered" evidence="1">
    <location>
        <begin position="226"/>
        <end position="245"/>
    </location>
</feature>
<keyword evidence="4" id="KW-1185">Reference proteome</keyword>
<feature type="signal peptide" evidence="2">
    <location>
        <begin position="1"/>
        <end position="18"/>
    </location>
</feature>
<accession>A0A066XJI4</accession>
<dbReference type="HOGENOM" id="CLU_1133517_0_0_1"/>
<evidence type="ECO:0000313" key="4">
    <source>
        <dbReference type="Proteomes" id="UP000027238"/>
    </source>
</evidence>
<dbReference type="EMBL" id="JMSE01000525">
    <property type="protein sequence ID" value="KDN69358.1"/>
    <property type="molecule type" value="Genomic_DNA"/>
</dbReference>
<dbReference type="AlphaFoldDB" id="A0A066XJI4"/>
<gene>
    <name evidence="3" type="ORF">CSUB01_12686</name>
</gene>
<feature type="compositionally biased region" description="Basic residues" evidence="1">
    <location>
        <begin position="236"/>
        <end position="245"/>
    </location>
</feature>
<comment type="caution">
    <text evidence="3">The sequence shown here is derived from an EMBL/GenBank/DDBJ whole genome shotgun (WGS) entry which is preliminary data.</text>
</comment>
<keyword evidence="2" id="KW-0732">Signal</keyword>
<sequence>MVLLTLVSFCMLAALSLAGSHHQTSQGDIQVRDTKKTPLYYQLQSSISFSGRSEDLVPNGWYLQSFYIREHASHAEQWGLIVGYVSRSTTTRKHGLKTTTLDFKARLYSVSWIPPKGEIPGPGLDDPPKWETPGHWVWGSQPWRGAWQPQFTTIFFLGGTTALRADPERLKRASESWVQRAGDRRDYHNAKNPDTIPIEQLPFNKKGYTLYMARILDNDDKFEGTLTQPPVPARTRGVKWKPTKL</sequence>